<keyword evidence="6 10" id="KW-1133">Transmembrane helix</keyword>
<dbReference type="Gene3D" id="1.10.3730.20">
    <property type="match status" value="1"/>
</dbReference>
<evidence type="ECO:0000313" key="12">
    <source>
        <dbReference type="Proteomes" id="UP001200110"/>
    </source>
</evidence>
<keyword evidence="7 10" id="KW-0472">Membrane</keyword>
<evidence type="ECO:0000256" key="8">
    <source>
        <dbReference type="ARBA" id="ARBA00023251"/>
    </source>
</evidence>
<dbReference type="InterPro" id="IPR000390">
    <property type="entry name" value="Small_drug/metabolite_transptr"/>
</dbReference>
<feature type="transmembrane region" description="Helical" evidence="10">
    <location>
        <begin position="58"/>
        <end position="77"/>
    </location>
</feature>
<keyword evidence="12" id="KW-1185">Reference proteome</keyword>
<comment type="subcellular location">
    <subcellularLocation>
        <location evidence="1 9">Cell membrane</location>
        <topology evidence="1 9">Multi-pass membrane protein</topology>
    </subcellularLocation>
</comment>
<evidence type="ECO:0000256" key="9">
    <source>
        <dbReference type="RuleBase" id="RU003942"/>
    </source>
</evidence>
<feature type="transmembrane region" description="Helical" evidence="10">
    <location>
        <begin position="31"/>
        <end position="51"/>
    </location>
</feature>
<dbReference type="InterPro" id="IPR037185">
    <property type="entry name" value="EmrE-like"/>
</dbReference>
<evidence type="ECO:0000256" key="2">
    <source>
        <dbReference type="ARBA" id="ARBA00007822"/>
    </source>
</evidence>
<keyword evidence="8" id="KW-0046">Antibiotic resistance</keyword>
<gene>
    <name evidence="11" type="ORF">L5G33_18745</name>
</gene>
<keyword evidence="5 9" id="KW-0812">Transmembrane</keyword>
<comment type="similarity">
    <text evidence="2">Belongs to the drug/metabolite transporter (DMT) superfamily. Small multidrug resistance (SMR) (TC 2.A.7.1) family. Mmr subfamily.</text>
</comment>
<accession>A0ABS9IY76</accession>
<organism evidence="11 12">
    <name type="scientific">Gordonia liuliyuniae</name>
    <dbReference type="NCBI Taxonomy" id="2911517"/>
    <lineage>
        <taxon>Bacteria</taxon>
        <taxon>Bacillati</taxon>
        <taxon>Actinomycetota</taxon>
        <taxon>Actinomycetes</taxon>
        <taxon>Mycobacteriales</taxon>
        <taxon>Gordoniaceae</taxon>
        <taxon>Gordonia</taxon>
    </lineage>
</organism>
<comment type="caution">
    <text evidence="11">The sequence shown here is derived from an EMBL/GenBank/DDBJ whole genome shotgun (WGS) entry which is preliminary data.</text>
</comment>
<keyword evidence="4" id="KW-1003">Cell membrane</keyword>
<dbReference type="InterPro" id="IPR045324">
    <property type="entry name" value="Small_multidrug_res"/>
</dbReference>
<name>A0ABS9IY76_9ACTN</name>
<dbReference type="Proteomes" id="UP001200110">
    <property type="component" value="Unassembled WGS sequence"/>
</dbReference>
<dbReference type="SUPFAM" id="SSF103481">
    <property type="entry name" value="Multidrug resistance efflux transporter EmrE"/>
    <property type="match status" value="1"/>
</dbReference>
<dbReference type="PANTHER" id="PTHR30561:SF1">
    <property type="entry name" value="MULTIDRUG TRANSPORTER EMRE"/>
    <property type="match status" value="1"/>
</dbReference>
<evidence type="ECO:0000256" key="7">
    <source>
        <dbReference type="ARBA" id="ARBA00023136"/>
    </source>
</evidence>
<keyword evidence="3" id="KW-0813">Transport</keyword>
<dbReference type="Pfam" id="PF00893">
    <property type="entry name" value="Multi_Drug_Res"/>
    <property type="match status" value="1"/>
</dbReference>
<evidence type="ECO:0000256" key="3">
    <source>
        <dbReference type="ARBA" id="ARBA00022448"/>
    </source>
</evidence>
<proteinExistence type="inferred from homology"/>
<protein>
    <submittedName>
        <fullName evidence="11">Multidrug efflux SMR transporter</fullName>
    </submittedName>
</protein>
<dbReference type="RefSeq" id="WP_236999695.1">
    <property type="nucleotide sequence ID" value="NZ_JAKKOR010000014.1"/>
</dbReference>
<evidence type="ECO:0000256" key="10">
    <source>
        <dbReference type="SAM" id="Phobius"/>
    </source>
</evidence>
<evidence type="ECO:0000256" key="1">
    <source>
        <dbReference type="ARBA" id="ARBA00004651"/>
    </source>
</evidence>
<evidence type="ECO:0000256" key="5">
    <source>
        <dbReference type="ARBA" id="ARBA00022692"/>
    </source>
</evidence>
<evidence type="ECO:0000313" key="11">
    <source>
        <dbReference type="EMBL" id="MCF8590499.1"/>
    </source>
</evidence>
<feature type="transmembrane region" description="Helical" evidence="10">
    <location>
        <begin position="83"/>
        <end position="101"/>
    </location>
</feature>
<dbReference type="PANTHER" id="PTHR30561">
    <property type="entry name" value="SMR FAMILY PROTON-DEPENDENT DRUG EFFLUX TRANSPORTER SUGE"/>
    <property type="match status" value="1"/>
</dbReference>
<reference evidence="11 12" key="1">
    <citation type="submission" date="2022-01" db="EMBL/GenBank/DDBJ databases">
        <authorList>
            <person name="Huang Y."/>
        </authorList>
    </citation>
    <scope>NUCLEOTIDE SEQUENCE [LARGE SCALE GENOMIC DNA]</scope>
    <source>
        <strain evidence="11 12">HY366</strain>
    </source>
</reference>
<evidence type="ECO:0000256" key="6">
    <source>
        <dbReference type="ARBA" id="ARBA00022989"/>
    </source>
</evidence>
<dbReference type="EMBL" id="JAKKOR010000014">
    <property type="protein sequence ID" value="MCF8590499.1"/>
    <property type="molecule type" value="Genomic_DNA"/>
</dbReference>
<sequence length="104" mass="11198">MTWVWLLLAILAEVAGTLCLRAADGLRRRLWLIPVVVGYLAAFTFLAMSLAEGMPIGVAYGLWTATGIVLVALSARVIWRDAITPRTLVGMAVIIVGVMLVEMG</sequence>
<evidence type="ECO:0000256" key="4">
    <source>
        <dbReference type="ARBA" id="ARBA00022475"/>
    </source>
</evidence>